<dbReference type="GO" id="GO:0043022">
    <property type="term" value="F:ribosome binding"/>
    <property type="evidence" value="ECO:0007669"/>
    <property type="project" value="TreeGrafter"/>
</dbReference>
<dbReference type="Pfam" id="PF05198">
    <property type="entry name" value="IF3_N"/>
    <property type="match status" value="1"/>
</dbReference>
<evidence type="ECO:0000313" key="9">
    <source>
        <dbReference type="Proteomes" id="UP000545876"/>
    </source>
</evidence>
<comment type="caution">
    <text evidence="8">The sequence shown here is derived from an EMBL/GenBank/DDBJ whole genome shotgun (WGS) entry which is preliminary data.</text>
</comment>
<comment type="similarity">
    <text evidence="1">Belongs to the IF-3 family.</text>
</comment>
<evidence type="ECO:0000259" key="7">
    <source>
        <dbReference type="Pfam" id="PF05198"/>
    </source>
</evidence>
<dbReference type="InterPro" id="IPR019815">
    <property type="entry name" value="Translation_initiation_fac_3_C"/>
</dbReference>
<accession>A0A847D1A8</accession>
<dbReference type="GO" id="GO:0005737">
    <property type="term" value="C:cytoplasm"/>
    <property type="evidence" value="ECO:0007669"/>
    <property type="project" value="UniProtKB-ARBA"/>
</dbReference>
<feature type="region of interest" description="Disordered" evidence="5">
    <location>
        <begin position="165"/>
        <end position="191"/>
    </location>
</feature>
<evidence type="ECO:0000256" key="2">
    <source>
        <dbReference type="ARBA" id="ARBA00022540"/>
    </source>
</evidence>
<dbReference type="Gene3D" id="3.10.20.80">
    <property type="entry name" value="Translation initiation factor 3 (IF-3), N-terminal domain"/>
    <property type="match status" value="1"/>
</dbReference>
<keyword evidence="3" id="KW-0648">Protein biosynthesis</keyword>
<evidence type="ECO:0000256" key="5">
    <source>
        <dbReference type="SAM" id="MobiDB-lite"/>
    </source>
</evidence>
<evidence type="ECO:0000256" key="3">
    <source>
        <dbReference type="ARBA" id="ARBA00022917"/>
    </source>
</evidence>
<evidence type="ECO:0000256" key="1">
    <source>
        <dbReference type="ARBA" id="ARBA00005439"/>
    </source>
</evidence>
<dbReference type="InterPro" id="IPR001288">
    <property type="entry name" value="Translation_initiation_fac_3"/>
</dbReference>
<dbReference type="AlphaFoldDB" id="A0A847D1A8"/>
<feature type="compositionally biased region" description="Basic and acidic residues" evidence="5">
    <location>
        <begin position="177"/>
        <end position="191"/>
    </location>
</feature>
<dbReference type="EMBL" id="JAAZBX010000007">
    <property type="protein sequence ID" value="NLD25431.1"/>
    <property type="molecule type" value="Genomic_DNA"/>
</dbReference>
<evidence type="ECO:0000259" key="6">
    <source>
        <dbReference type="Pfam" id="PF00707"/>
    </source>
</evidence>
<sequence>MPFDKQAELRKKFGPRKNEYIRVEEVQLIDEKGNNIGVVKTNRALEMAREVELDLVEVGPNVKPPVCKIMDYSKYIYMQSKKNRMNKKGKAKEVKEFRFSPVIEEADTNHKVNRAIEYLKKGYPTRITMFRKGRQSKEQAKELFDEILTNFADYSSIEPDPVSEGNNIFITFKPNGKTKDKQNSKEESEDV</sequence>
<dbReference type="SUPFAM" id="SSF55200">
    <property type="entry name" value="Translation initiation factor IF3, C-terminal domain"/>
    <property type="match status" value="1"/>
</dbReference>
<proteinExistence type="inferred from homology"/>
<dbReference type="InterPro" id="IPR036787">
    <property type="entry name" value="T_IF-3_N_sf"/>
</dbReference>
<dbReference type="InterPro" id="IPR036788">
    <property type="entry name" value="T_IF-3_C_sf"/>
</dbReference>
<dbReference type="GO" id="GO:0003743">
    <property type="term" value="F:translation initiation factor activity"/>
    <property type="evidence" value="ECO:0007669"/>
    <property type="project" value="UniProtKB-UniRule"/>
</dbReference>
<protein>
    <recommendedName>
        <fullName evidence="4">Translation initiation factor IF-3</fullName>
    </recommendedName>
</protein>
<gene>
    <name evidence="8" type="primary">infC</name>
    <name evidence="8" type="ORF">GX656_02215</name>
</gene>
<dbReference type="Proteomes" id="UP000545876">
    <property type="component" value="Unassembled WGS sequence"/>
</dbReference>
<dbReference type="Pfam" id="PF00707">
    <property type="entry name" value="IF3_C"/>
    <property type="match status" value="1"/>
</dbReference>
<dbReference type="PANTHER" id="PTHR10938">
    <property type="entry name" value="TRANSLATION INITIATION FACTOR IF-3"/>
    <property type="match status" value="1"/>
</dbReference>
<keyword evidence="2 8" id="KW-0396">Initiation factor</keyword>
<evidence type="ECO:0000256" key="4">
    <source>
        <dbReference type="NCBIfam" id="TIGR00168"/>
    </source>
</evidence>
<reference evidence="8 9" key="1">
    <citation type="journal article" date="2020" name="Biotechnol. Biofuels">
        <title>New insights from the biogas microbiome by comprehensive genome-resolved metagenomics of nearly 1600 species originating from multiple anaerobic digesters.</title>
        <authorList>
            <person name="Campanaro S."/>
            <person name="Treu L."/>
            <person name="Rodriguez-R L.M."/>
            <person name="Kovalovszki A."/>
            <person name="Ziels R.M."/>
            <person name="Maus I."/>
            <person name="Zhu X."/>
            <person name="Kougias P.G."/>
            <person name="Basile A."/>
            <person name="Luo G."/>
            <person name="Schluter A."/>
            <person name="Konstantinidis K.T."/>
            <person name="Angelidaki I."/>
        </authorList>
    </citation>
    <scope>NUCLEOTIDE SEQUENCE [LARGE SCALE GENOMIC DNA]</scope>
    <source>
        <strain evidence="8">AS06rmzACSIP_65</strain>
    </source>
</reference>
<dbReference type="PANTHER" id="PTHR10938:SF0">
    <property type="entry name" value="TRANSLATION INITIATION FACTOR IF-3, MITOCHONDRIAL"/>
    <property type="match status" value="1"/>
</dbReference>
<dbReference type="InterPro" id="IPR019814">
    <property type="entry name" value="Translation_initiation_fac_3_N"/>
</dbReference>
<feature type="domain" description="Translation initiation factor 3 C-terminal" evidence="6">
    <location>
        <begin position="93"/>
        <end position="175"/>
    </location>
</feature>
<dbReference type="NCBIfam" id="TIGR00168">
    <property type="entry name" value="infC"/>
    <property type="match status" value="1"/>
</dbReference>
<dbReference type="GO" id="GO:0032790">
    <property type="term" value="P:ribosome disassembly"/>
    <property type="evidence" value="ECO:0007669"/>
    <property type="project" value="TreeGrafter"/>
</dbReference>
<name>A0A847D1A8_9BACT</name>
<dbReference type="SUPFAM" id="SSF54364">
    <property type="entry name" value="Translation initiation factor IF3, N-terminal domain"/>
    <property type="match status" value="1"/>
</dbReference>
<feature type="domain" description="Translation initiation factor 3 N-terminal" evidence="7">
    <location>
        <begin position="18"/>
        <end position="84"/>
    </location>
</feature>
<evidence type="ECO:0000313" key="8">
    <source>
        <dbReference type="EMBL" id="NLD25431.1"/>
    </source>
</evidence>
<organism evidence="8 9">
    <name type="scientific">Candidatus Dojkabacteria bacterium</name>
    <dbReference type="NCBI Taxonomy" id="2099670"/>
    <lineage>
        <taxon>Bacteria</taxon>
        <taxon>Candidatus Dojkabacteria</taxon>
    </lineage>
</organism>
<dbReference type="Gene3D" id="3.30.110.10">
    <property type="entry name" value="Translation initiation factor 3 (IF-3), C-terminal domain"/>
    <property type="match status" value="1"/>
</dbReference>